<protein>
    <submittedName>
        <fullName evidence="1">Uncharacterized protein</fullName>
    </submittedName>
</protein>
<evidence type="ECO:0000313" key="1">
    <source>
        <dbReference type="EMBL" id="KAI5656976.1"/>
    </source>
</evidence>
<proteinExistence type="predicted"/>
<dbReference type="EMBL" id="CM044706">
    <property type="protein sequence ID" value="KAI5656976.1"/>
    <property type="molecule type" value="Genomic_DNA"/>
</dbReference>
<evidence type="ECO:0000313" key="2">
    <source>
        <dbReference type="Proteomes" id="UP001060085"/>
    </source>
</evidence>
<reference evidence="2" key="1">
    <citation type="journal article" date="2023" name="Nat. Plants">
        <title>Single-cell RNA sequencing provides a high-resolution roadmap for understanding the multicellular compartmentation of specialized metabolism.</title>
        <authorList>
            <person name="Sun S."/>
            <person name="Shen X."/>
            <person name="Li Y."/>
            <person name="Li Y."/>
            <person name="Wang S."/>
            <person name="Li R."/>
            <person name="Zhang H."/>
            <person name="Shen G."/>
            <person name="Guo B."/>
            <person name="Wei J."/>
            <person name="Xu J."/>
            <person name="St-Pierre B."/>
            <person name="Chen S."/>
            <person name="Sun C."/>
        </authorList>
    </citation>
    <scope>NUCLEOTIDE SEQUENCE [LARGE SCALE GENOMIC DNA]</scope>
</reference>
<dbReference type="Proteomes" id="UP001060085">
    <property type="component" value="Linkage Group LG06"/>
</dbReference>
<sequence>MSAANWILCSKIFLISTGAISVAMAIKFSVPSILAFAYDDVPTIWSSLVCWLKPPYIYFIVNGIIITIVASSHFSFNKSENPEYINSHQSQPATVSAAPPPKTVIHPPPVHFVTATIPAQTMPEISIVESPSAEFANYEEDEDEISESDIVELKPVVVNGIIEAVENNNYDVAICSPPEADDADDGNFVVSKSPEEAQLDYFPLPVEKKALLPSRFGHRKPSKVIREGGRDVRMARAEAHETLESTWKMIMESREQQLRKSDTFEIENRGRHLNEKVLLDREQSATFKDRTNYDNDASAALGWSSNMQKIKKELSLSQDELNRRVEAFIKKFNEDMRLQRQESINQYMEMINRGAN</sequence>
<organism evidence="1 2">
    <name type="scientific">Catharanthus roseus</name>
    <name type="common">Madagascar periwinkle</name>
    <name type="synonym">Vinca rosea</name>
    <dbReference type="NCBI Taxonomy" id="4058"/>
    <lineage>
        <taxon>Eukaryota</taxon>
        <taxon>Viridiplantae</taxon>
        <taxon>Streptophyta</taxon>
        <taxon>Embryophyta</taxon>
        <taxon>Tracheophyta</taxon>
        <taxon>Spermatophyta</taxon>
        <taxon>Magnoliopsida</taxon>
        <taxon>eudicotyledons</taxon>
        <taxon>Gunneridae</taxon>
        <taxon>Pentapetalae</taxon>
        <taxon>asterids</taxon>
        <taxon>lamiids</taxon>
        <taxon>Gentianales</taxon>
        <taxon>Apocynaceae</taxon>
        <taxon>Rauvolfioideae</taxon>
        <taxon>Vinceae</taxon>
        <taxon>Catharanthinae</taxon>
        <taxon>Catharanthus</taxon>
    </lineage>
</organism>
<comment type="caution">
    <text evidence="1">The sequence shown here is derived from an EMBL/GenBank/DDBJ whole genome shotgun (WGS) entry which is preliminary data.</text>
</comment>
<keyword evidence="2" id="KW-1185">Reference proteome</keyword>
<accession>A0ACC0A8R5</accession>
<gene>
    <name evidence="1" type="ORF">M9H77_25769</name>
</gene>
<name>A0ACC0A8R5_CATRO</name>